<gene>
    <name evidence="3" type="ORF">SAMN04489718_3797</name>
</gene>
<dbReference type="AlphaFoldDB" id="A0A1H1GR86"/>
<evidence type="ECO:0000256" key="1">
    <source>
        <dbReference type="SAM" id="MobiDB-lite"/>
    </source>
</evidence>
<organism evidence="3 4">
    <name type="scientific">Actinopolyspora saharensis</name>
    <dbReference type="NCBI Taxonomy" id="995062"/>
    <lineage>
        <taxon>Bacteria</taxon>
        <taxon>Bacillati</taxon>
        <taxon>Actinomycetota</taxon>
        <taxon>Actinomycetes</taxon>
        <taxon>Actinopolysporales</taxon>
        <taxon>Actinopolysporaceae</taxon>
        <taxon>Actinopolyspora</taxon>
    </lineage>
</organism>
<feature type="compositionally biased region" description="Basic and acidic residues" evidence="1">
    <location>
        <begin position="63"/>
        <end position="75"/>
    </location>
</feature>
<evidence type="ECO:0000313" key="3">
    <source>
        <dbReference type="EMBL" id="SDR15386.1"/>
    </source>
</evidence>
<name>A0A1H1GR86_9ACTN</name>
<keyword evidence="2" id="KW-1133">Transmembrane helix</keyword>
<reference evidence="4" key="1">
    <citation type="submission" date="2016-10" db="EMBL/GenBank/DDBJ databases">
        <authorList>
            <person name="Varghese N."/>
            <person name="Submissions S."/>
        </authorList>
    </citation>
    <scope>NUCLEOTIDE SEQUENCE [LARGE SCALE GENOMIC DNA]</scope>
    <source>
        <strain evidence="4">DSM 45459</strain>
    </source>
</reference>
<sequence>MVRGLEHVSSQWGESVMPQNLFVLGIPVLTLALFLAVTVIVMVRELMSERGKQRTPTWGPPAGDRRSSRSGDHVHTTGMGFPGAGAGGAAPGGGGAGGGAGGGCGAGGGSGGGGGGGGC</sequence>
<keyword evidence="2" id="KW-0812">Transmembrane</keyword>
<accession>A0A1H1GR86</accession>
<evidence type="ECO:0000313" key="4">
    <source>
        <dbReference type="Proteomes" id="UP000199301"/>
    </source>
</evidence>
<feature type="region of interest" description="Disordered" evidence="1">
    <location>
        <begin position="48"/>
        <end position="119"/>
    </location>
</feature>
<evidence type="ECO:0000256" key="2">
    <source>
        <dbReference type="SAM" id="Phobius"/>
    </source>
</evidence>
<dbReference type="EMBL" id="FNKO01000002">
    <property type="protein sequence ID" value="SDR15386.1"/>
    <property type="molecule type" value="Genomic_DNA"/>
</dbReference>
<dbReference type="Proteomes" id="UP000199301">
    <property type="component" value="Unassembled WGS sequence"/>
</dbReference>
<feature type="compositionally biased region" description="Gly residues" evidence="1">
    <location>
        <begin position="80"/>
        <end position="119"/>
    </location>
</feature>
<feature type="transmembrane region" description="Helical" evidence="2">
    <location>
        <begin position="20"/>
        <end position="43"/>
    </location>
</feature>
<keyword evidence="2" id="KW-0472">Membrane</keyword>
<keyword evidence="4" id="KW-1185">Reference proteome</keyword>
<protein>
    <submittedName>
        <fullName evidence="3">Uncharacterized protein</fullName>
    </submittedName>
</protein>
<proteinExistence type="predicted"/>